<feature type="region of interest" description="Disordered" evidence="1">
    <location>
        <begin position="276"/>
        <end position="340"/>
    </location>
</feature>
<keyword evidence="3" id="KW-1185">Reference proteome</keyword>
<dbReference type="AlphaFoldDB" id="A0ABD2K6N1"/>
<dbReference type="Proteomes" id="UP001620626">
    <property type="component" value="Unassembled WGS sequence"/>
</dbReference>
<feature type="region of interest" description="Disordered" evidence="1">
    <location>
        <begin position="223"/>
        <end position="259"/>
    </location>
</feature>
<reference evidence="2 3" key="1">
    <citation type="submission" date="2024-10" db="EMBL/GenBank/DDBJ databases">
        <authorList>
            <person name="Kim D."/>
        </authorList>
    </citation>
    <scope>NUCLEOTIDE SEQUENCE [LARGE SCALE GENOMIC DNA]</scope>
    <source>
        <strain evidence="2">BH-2024</strain>
    </source>
</reference>
<feature type="compositionally biased region" description="Basic and acidic residues" evidence="1">
    <location>
        <begin position="98"/>
        <end position="113"/>
    </location>
</feature>
<feature type="compositionally biased region" description="Low complexity" evidence="1">
    <location>
        <begin position="232"/>
        <end position="251"/>
    </location>
</feature>
<feature type="compositionally biased region" description="Basic and acidic residues" evidence="1">
    <location>
        <begin position="552"/>
        <end position="566"/>
    </location>
</feature>
<evidence type="ECO:0000313" key="2">
    <source>
        <dbReference type="EMBL" id="KAL3098553.1"/>
    </source>
</evidence>
<feature type="compositionally biased region" description="Basic and acidic residues" evidence="1">
    <location>
        <begin position="459"/>
        <end position="492"/>
    </location>
</feature>
<feature type="compositionally biased region" description="Polar residues" evidence="1">
    <location>
        <begin position="301"/>
        <end position="310"/>
    </location>
</feature>
<organism evidence="2 3">
    <name type="scientific">Heterodera trifolii</name>
    <dbReference type="NCBI Taxonomy" id="157864"/>
    <lineage>
        <taxon>Eukaryota</taxon>
        <taxon>Metazoa</taxon>
        <taxon>Ecdysozoa</taxon>
        <taxon>Nematoda</taxon>
        <taxon>Chromadorea</taxon>
        <taxon>Rhabditida</taxon>
        <taxon>Tylenchina</taxon>
        <taxon>Tylenchomorpha</taxon>
        <taxon>Tylenchoidea</taxon>
        <taxon>Heteroderidae</taxon>
        <taxon>Heteroderinae</taxon>
        <taxon>Heterodera</taxon>
    </lineage>
</organism>
<accession>A0ABD2K6N1</accession>
<feature type="region of interest" description="Disordered" evidence="1">
    <location>
        <begin position="543"/>
        <end position="568"/>
    </location>
</feature>
<feature type="region of interest" description="Disordered" evidence="1">
    <location>
        <begin position="81"/>
        <end position="127"/>
    </location>
</feature>
<dbReference type="EMBL" id="JBICBT010000823">
    <property type="protein sequence ID" value="KAL3098553.1"/>
    <property type="molecule type" value="Genomic_DNA"/>
</dbReference>
<feature type="region of interest" description="Disordered" evidence="1">
    <location>
        <begin position="406"/>
        <end position="426"/>
    </location>
</feature>
<gene>
    <name evidence="2" type="ORF">niasHT_021412</name>
</gene>
<protein>
    <submittedName>
        <fullName evidence="2">Uncharacterized protein</fullName>
    </submittedName>
</protein>
<feature type="region of interest" description="Disordered" evidence="1">
    <location>
        <begin position="446"/>
        <end position="526"/>
    </location>
</feature>
<proteinExistence type="predicted"/>
<feature type="compositionally biased region" description="Polar residues" evidence="1">
    <location>
        <begin position="410"/>
        <end position="420"/>
    </location>
</feature>
<evidence type="ECO:0000313" key="3">
    <source>
        <dbReference type="Proteomes" id="UP001620626"/>
    </source>
</evidence>
<name>A0ABD2K6N1_9BILA</name>
<evidence type="ECO:0000256" key="1">
    <source>
        <dbReference type="SAM" id="MobiDB-lite"/>
    </source>
</evidence>
<comment type="caution">
    <text evidence="2">The sequence shown here is derived from an EMBL/GenBank/DDBJ whole genome shotgun (WGS) entry which is preliminary data.</text>
</comment>
<feature type="compositionally biased region" description="Acidic residues" evidence="1">
    <location>
        <begin position="500"/>
        <end position="511"/>
    </location>
</feature>
<sequence>MHSYSNFEAASYHALHPPFRGCSVPASHAATVQSIPPFFVDFLHRLHRMVNEYSAELSHWSGGMRFCASQRALYGAKFVATPPPATKGRPKRAMGAAARREKSTLNDTDERQQQKRTNSLLKPKENLEEIQGVQQKLSPDSEHRKCSSRRRVAVHPPLSISDRIRRTFAPENLAIAANEQMPLETLEQTLAETLPESITESGNYADFLRKYLEDFERELENDEVIIGPIGKQQQQQTDGRRQNGQNSAQNNGGIGQRTDNECSVVADSFDTNSFNVIGEPDDEHNATQLPTRNDGEEGAVQSPTTVTPPNATVIDAIGRKRTRPTSQSASFSSSASSVVSPSVSPHFRWKMLKRCKTEGTSTAYNEGGEEEEEPNWMLTPQQPTQQSGAGGVRIPLKMLEHGRIEFKTPPSAQKTPTKSKSPADDKLLLVTPKLLSTRRVFCTLSSTRRPRKIAPQKEGVGESGEKTRVKEEEKRREEGERDGGDGMEEEKRRKIANGKEEEEENREEEEDGRGMNDGGETMSSRRMECKRWAEGWRNLTKVPRRSVGQNAAEKETISDGNGRADHGTITASELDDELIGEVLNLIHAESPEQ</sequence>
<feature type="compositionally biased region" description="Low complexity" evidence="1">
    <location>
        <begin position="326"/>
        <end position="340"/>
    </location>
</feature>